<organism evidence="3 4">
    <name type="scientific">Desmophyllum pertusum</name>
    <dbReference type="NCBI Taxonomy" id="174260"/>
    <lineage>
        <taxon>Eukaryota</taxon>
        <taxon>Metazoa</taxon>
        <taxon>Cnidaria</taxon>
        <taxon>Anthozoa</taxon>
        <taxon>Hexacorallia</taxon>
        <taxon>Scleractinia</taxon>
        <taxon>Caryophylliina</taxon>
        <taxon>Caryophylliidae</taxon>
        <taxon>Desmophyllum</taxon>
    </lineage>
</organism>
<evidence type="ECO:0000313" key="4">
    <source>
        <dbReference type="Proteomes" id="UP001163046"/>
    </source>
</evidence>
<dbReference type="EMBL" id="MU827779">
    <property type="protein sequence ID" value="KAJ7339409.1"/>
    <property type="molecule type" value="Genomic_DNA"/>
</dbReference>
<feature type="region of interest" description="Disordered" evidence="1">
    <location>
        <begin position="430"/>
        <end position="513"/>
    </location>
</feature>
<feature type="compositionally biased region" description="Basic and acidic residues" evidence="1">
    <location>
        <begin position="355"/>
        <end position="365"/>
    </location>
</feature>
<accession>A0A9W9YIN9</accession>
<dbReference type="InterPro" id="IPR011029">
    <property type="entry name" value="DEATH-like_dom_sf"/>
</dbReference>
<feature type="compositionally biased region" description="Basic and acidic residues" evidence="1">
    <location>
        <begin position="379"/>
        <end position="393"/>
    </location>
</feature>
<evidence type="ECO:0000313" key="3">
    <source>
        <dbReference type="EMBL" id="KAJ7339409.1"/>
    </source>
</evidence>
<proteinExistence type="predicted"/>
<protein>
    <recommendedName>
        <fullName evidence="2">Death domain-containing protein</fullName>
    </recommendedName>
</protein>
<feature type="domain" description="Death" evidence="2">
    <location>
        <begin position="655"/>
        <end position="721"/>
    </location>
</feature>
<dbReference type="PROSITE" id="PS50017">
    <property type="entry name" value="DEATH_DOMAIN"/>
    <property type="match status" value="1"/>
</dbReference>
<dbReference type="OrthoDB" id="5989298at2759"/>
<gene>
    <name evidence="3" type="ORF">OS493_005804</name>
</gene>
<name>A0A9W9YIN9_9CNID</name>
<evidence type="ECO:0000256" key="1">
    <source>
        <dbReference type="SAM" id="MobiDB-lite"/>
    </source>
</evidence>
<dbReference type="PANTHER" id="PTHR14657:SF2">
    <property type="entry name" value="IGF-LIKE FAMILY RECEPTOR 1"/>
    <property type="match status" value="1"/>
</dbReference>
<keyword evidence="4" id="KW-1185">Reference proteome</keyword>
<dbReference type="GO" id="GO:0005886">
    <property type="term" value="C:plasma membrane"/>
    <property type="evidence" value="ECO:0007669"/>
    <property type="project" value="TreeGrafter"/>
</dbReference>
<dbReference type="InterPro" id="IPR042355">
    <property type="entry name" value="IGFLR1"/>
</dbReference>
<comment type="caution">
    <text evidence="3">The sequence shown here is derived from an EMBL/GenBank/DDBJ whole genome shotgun (WGS) entry which is preliminary data.</text>
</comment>
<dbReference type="PANTHER" id="PTHR14657">
    <property type="entry name" value="IGF-LIKE FAMILY RECEPTOR 1"/>
    <property type="match status" value="1"/>
</dbReference>
<feature type="compositionally biased region" description="Polar residues" evidence="1">
    <location>
        <begin position="396"/>
        <end position="406"/>
    </location>
</feature>
<dbReference type="GO" id="GO:0007165">
    <property type="term" value="P:signal transduction"/>
    <property type="evidence" value="ECO:0007669"/>
    <property type="project" value="InterPro"/>
</dbReference>
<reference evidence="3" key="1">
    <citation type="submission" date="2023-01" db="EMBL/GenBank/DDBJ databases">
        <title>Genome assembly of the deep-sea coral Lophelia pertusa.</title>
        <authorList>
            <person name="Herrera S."/>
            <person name="Cordes E."/>
        </authorList>
    </citation>
    <scope>NUCLEOTIDE SEQUENCE</scope>
    <source>
        <strain evidence="3">USNM1676648</strain>
        <tissue evidence="3">Polyp</tissue>
    </source>
</reference>
<dbReference type="SUPFAM" id="SSF47986">
    <property type="entry name" value="DEATH domain"/>
    <property type="match status" value="2"/>
</dbReference>
<dbReference type="Gene3D" id="1.10.533.10">
    <property type="entry name" value="Death Domain, Fas"/>
    <property type="match status" value="3"/>
</dbReference>
<dbReference type="InterPro" id="IPR000488">
    <property type="entry name" value="Death_dom"/>
</dbReference>
<sequence length="857" mass="95302">MASSSADSSIQSNAVLGIGRLVEETSGHETFKHLGPTCLAKFESTQFLDSMGTPNSNYFLVASNQVLTKDHLKALEKQEREKRNKKRESSVKIVAEFPRIKDQRKLERKPLSELYSSLEEDVFELNGIIYVALTKLTLGSWHFGKSSLINRALEAIDTENGNGSSVLTSDQLQGLVFCGERTASTRGNRNVCELSTRVYDLLQFDSFLANDESRPPSYFLRNDENKRFFEEREFAKDEKPLGAIILNKDRKLAGVLNFINKHPSPVIVGSALETDPCSNTRSSLYGAGASKDGEMHNETERDMLVGASGRVYPLLDPQAKSEIGTEAAYKADILPQPATTASTGNPFVAGLNMTDGHKGADKSADHGATTQPQVPIVNGEKKLQEKNDQDFAKETPSPTENSYRSCNLNTCNQTDLDVKGVVLVNLPPENSVKEVPPVAGPAGELGGHQTNTQGAHGSTIVPQDRSRDNSPHSPGGGRRHSFPPCPPPKEEHPPATRSSSSASKIRPAEKKTKFQLSDPLTKTILGFLELLEALGRCLDKEYKYGQCKCWKHIAEFFRIPEQKYENFKCNKVHSPTEVMFEYLESDRPDITVGDLKNGLHQIERQDVIGILIKHENCDQSTLNDNTLVCSLFDSDPDIIGEMAFMLDKQKFGLKNWSHLAAELGISRTTFKSFETSSTDNPTKKLFEVLAVHFPGLTVKELISHLEAMHRRDVIIAIKKSKKVTELSLIKELMADLDVMDNVCELLNKKKRTTKVLGLEHLGNRLGVKKEILDDLLPTEEETQSPTEALLRHLGGWKPWLTLSEFIWALHTINRPDVLTVLDVFLPDGCIPILLLSCNCERCQQSKESLLQQRGEDQ</sequence>
<dbReference type="AlphaFoldDB" id="A0A9W9YIN9"/>
<evidence type="ECO:0000259" key="2">
    <source>
        <dbReference type="PROSITE" id="PS50017"/>
    </source>
</evidence>
<dbReference type="Pfam" id="PF00531">
    <property type="entry name" value="Death"/>
    <property type="match status" value="1"/>
</dbReference>
<dbReference type="Proteomes" id="UP001163046">
    <property type="component" value="Unassembled WGS sequence"/>
</dbReference>
<feature type="region of interest" description="Disordered" evidence="1">
    <location>
        <begin position="354"/>
        <end position="406"/>
    </location>
</feature>